<dbReference type="Gene3D" id="3.30.110.90">
    <property type="entry name" value="Amidohydrolase"/>
    <property type="match status" value="1"/>
</dbReference>
<dbReference type="InterPro" id="IPR011059">
    <property type="entry name" value="Metal-dep_hydrolase_composite"/>
</dbReference>
<dbReference type="AlphaFoldDB" id="A0A2N3G807"/>
<dbReference type="InterPro" id="IPR051781">
    <property type="entry name" value="Metallo-dep_Hydrolase"/>
</dbReference>
<dbReference type="Proteomes" id="UP000233654">
    <property type="component" value="Unassembled WGS sequence"/>
</dbReference>
<evidence type="ECO:0000313" key="3">
    <source>
        <dbReference type="Proteomes" id="UP000233654"/>
    </source>
</evidence>
<dbReference type="PANTHER" id="PTHR43135">
    <property type="entry name" value="ALPHA-D-RIBOSE 1-METHYLPHOSPHONATE 5-TRIPHOSPHATE DIPHOSPHATASE"/>
    <property type="match status" value="1"/>
</dbReference>
<dbReference type="Gene3D" id="2.30.40.10">
    <property type="entry name" value="Urease, subunit C, domain 1"/>
    <property type="match status" value="1"/>
</dbReference>
<accession>A0A2N3G807</accession>
<dbReference type="Gene3D" id="3.40.50.10910">
    <property type="entry name" value="Amidohydrolase"/>
    <property type="match status" value="1"/>
</dbReference>
<dbReference type="EMBL" id="PHEX01000006">
    <property type="protein sequence ID" value="PKQ28758.1"/>
    <property type="molecule type" value="Genomic_DNA"/>
</dbReference>
<dbReference type="PANTHER" id="PTHR43135:SF3">
    <property type="entry name" value="ALPHA-D-RIBOSE 1-METHYLPHOSPHONATE 5-TRIPHOSPHATE DIPHOSPHATASE"/>
    <property type="match status" value="1"/>
</dbReference>
<dbReference type="InterPro" id="IPR006680">
    <property type="entry name" value="Amidohydro-rel"/>
</dbReference>
<dbReference type="Gene3D" id="1.20.58.520">
    <property type="entry name" value="Amidohydrolase"/>
    <property type="match status" value="1"/>
</dbReference>
<name>A0A2N3G807_9ACTN</name>
<dbReference type="GO" id="GO:0016810">
    <property type="term" value="F:hydrolase activity, acting on carbon-nitrogen (but not peptide) bonds"/>
    <property type="evidence" value="ECO:0007669"/>
    <property type="project" value="InterPro"/>
</dbReference>
<dbReference type="SUPFAM" id="SSF51556">
    <property type="entry name" value="Metallo-dependent hydrolases"/>
    <property type="match status" value="1"/>
</dbReference>
<feature type="domain" description="Amidohydrolase-related" evidence="1">
    <location>
        <begin position="121"/>
        <end position="520"/>
    </location>
</feature>
<dbReference type="InterPro" id="IPR032466">
    <property type="entry name" value="Metal_Hydrolase"/>
</dbReference>
<gene>
    <name evidence="2" type="ORF">CVT63_01225</name>
</gene>
<dbReference type="SUPFAM" id="SSF51338">
    <property type="entry name" value="Composite domain of metallo-dependent hydrolases"/>
    <property type="match status" value="1"/>
</dbReference>
<dbReference type="Pfam" id="PF01979">
    <property type="entry name" value="Amidohydro_1"/>
    <property type="match status" value="1"/>
</dbReference>
<sequence length="537" mass="58312">MIVLSPTRMEVAVSSDRKRGRLEGRAGQGAALAGIAGAGYLAARVRSVMKDLSTPESPFQWKPERGHSVFLKGANLLDVKRGQILKERGILFSDGQIREIVATRDLDKVSADRTFDCGGLFVIPGLINCHVHATMPGTALLGFDVALSLKRQAVRNLEECPIHGVTTVRDAGGCSQILNNLSQAVERFELLGPRVVGCGASLKPRGGYPEFSHQLPPFLSRKIGDASLYVDSPESGRLAVQQAIDQGARFIKMFFDDRSLFFGHKPLPILDDDSVRAIVDEAHRLGRRVAVHQSQLEGFRRAARLGVDDFEHVPIDAFLESSDIESFMAGDHNLTPTISVGMALGIARRGHPALSDPVVNAMQAERDQVLGQMAPAFCEPAVQRANSKMVELYLDGKADVARLSKSLFDPEPYINSFGKKNPNINSLYKAGARICCGNDGGVPLSWPGMLSVEMKLMERFEMSRIDILRAATINAARLLDMESELGSIEPGKHADLVLLSADPTKDIRAVERIEAVFRSGALLHSGGAFKRSDAGGR</sequence>
<evidence type="ECO:0000259" key="1">
    <source>
        <dbReference type="Pfam" id="PF01979"/>
    </source>
</evidence>
<protein>
    <recommendedName>
        <fullName evidence="1">Amidohydrolase-related domain-containing protein</fullName>
    </recommendedName>
</protein>
<evidence type="ECO:0000313" key="2">
    <source>
        <dbReference type="EMBL" id="PKQ28758.1"/>
    </source>
</evidence>
<reference evidence="2 3" key="1">
    <citation type="journal article" date="2017" name="ISME J.">
        <title>Potential for microbial H2 and metal transformations associated with novel bacteria and archaea in deep terrestrial subsurface sediments.</title>
        <authorList>
            <person name="Hernsdorf A.W."/>
            <person name="Amano Y."/>
            <person name="Miyakawa K."/>
            <person name="Ise K."/>
            <person name="Suzuki Y."/>
            <person name="Anantharaman K."/>
            <person name="Probst A."/>
            <person name="Burstein D."/>
            <person name="Thomas B.C."/>
            <person name="Banfield J.F."/>
        </authorList>
    </citation>
    <scope>NUCLEOTIDE SEQUENCE [LARGE SCALE GENOMIC DNA]</scope>
    <source>
        <strain evidence="2">HGW-Actinobacteria-3</strain>
    </source>
</reference>
<organism evidence="2 3">
    <name type="scientific">Candidatus Anoxymicrobium japonicum</name>
    <dbReference type="NCBI Taxonomy" id="2013648"/>
    <lineage>
        <taxon>Bacteria</taxon>
        <taxon>Bacillati</taxon>
        <taxon>Actinomycetota</taxon>
        <taxon>Candidatus Geothermincolia</taxon>
        <taxon>Candidatus Geothermincolales</taxon>
        <taxon>Candidatus Anoxymicrobiaceae</taxon>
        <taxon>Candidatus Anoxymicrobium</taxon>
    </lineage>
</organism>
<comment type="caution">
    <text evidence="2">The sequence shown here is derived from an EMBL/GenBank/DDBJ whole genome shotgun (WGS) entry which is preliminary data.</text>
</comment>
<proteinExistence type="predicted"/>